<dbReference type="Gene3D" id="1.25.10.10">
    <property type="entry name" value="Leucine-rich Repeat Variant"/>
    <property type="match status" value="1"/>
</dbReference>
<dbReference type="PANTHER" id="PTHR11223">
    <property type="entry name" value="EXPORTIN 1/5"/>
    <property type="match status" value="1"/>
</dbReference>
<dbReference type="InterPro" id="IPR036322">
    <property type="entry name" value="WD40_repeat_dom_sf"/>
</dbReference>
<dbReference type="Gene3D" id="2.130.10.10">
    <property type="entry name" value="YVTN repeat-like/Quinoprotein amine dehydrogenase"/>
    <property type="match status" value="1"/>
</dbReference>
<evidence type="ECO:0000313" key="5">
    <source>
        <dbReference type="Proteomes" id="UP001163105"/>
    </source>
</evidence>
<evidence type="ECO:0000259" key="3">
    <source>
        <dbReference type="PROSITE" id="PS50166"/>
    </source>
</evidence>
<evidence type="ECO:0000256" key="2">
    <source>
        <dbReference type="SAM" id="MobiDB-lite"/>
    </source>
</evidence>
<dbReference type="InterPro" id="IPR016024">
    <property type="entry name" value="ARM-type_fold"/>
</dbReference>
<dbReference type="EMBL" id="JAQHRD010000005">
    <property type="protein sequence ID" value="KAJ6440889.1"/>
    <property type="molecule type" value="Genomic_DNA"/>
</dbReference>
<dbReference type="InterPro" id="IPR045065">
    <property type="entry name" value="XPO1/5"/>
</dbReference>
<feature type="region of interest" description="Disordered" evidence="2">
    <location>
        <begin position="1639"/>
        <end position="1670"/>
    </location>
</feature>
<keyword evidence="5" id="KW-1185">Reference proteome</keyword>
<dbReference type="SUPFAM" id="SSF50978">
    <property type="entry name" value="WD40 repeat-like"/>
    <property type="match status" value="1"/>
</dbReference>
<dbReference type="Proteomes" id="UP001163105">
    <property type="component" value="Unassembled WGS sequence"/>
</dbReference>
<dbReference type="PANTHER" id="PTHR11223:SF3">
    <property type="entry name" value="EXPORTIN-5"/>
    <property type="match status" value="1"/>
</dbReference>
<dbReference type="InterPro" id="IPR001494">
    <property type="entry name" value="Importin-beta_N"/>
</dbReference>
<dbReference type="SUPFAM" id="SSF48371">
    <property type="entry name" value="ARM repeat"/>
    <property type="match status" value="1"/>
</dbReference>
<dbReference type="Pfam" id="PF19273">
    <property type="entry name" value="Exportin-5"/>
    <property type="match status" value="2"/>
</dbReference>
<dbReference type="GO" id="GO:0005049">
    <property type="term" value="F:nuclear export signal receptor activity"/>
    <property type="evidence" value="ECO:0007669"/>
    <property type="project" value="InterPro"/>
</dbReference>
<dbReference type="GO" id="GO:0006405">
    <property type="term" value="P:RNA export from nucleus"/>
    <property type="evidence" value="ECO:0007669"/>
    <property type="project" value="TreeGrafter"/>
</dbReference>
<dbReference type="GO" id="GO:0005737">
    <property type="term" value="C:cytoplasm"/>
    <property type="evidence" value="ECO:0007669"/>
    <property type="project" value="TreeGrafter"/>
</dbReference>
<dbReference type="PROSITE" id="PS50166">
    <property type="entry name" value="IMPORTIN_B_NT"/>
    <property type="match status" value="1"/>
</dbReference>
<evidence type="ECO:0000313" key="4">
    <source>
        <dbReference type="EMBL" id="KAJ6440889.1"/>
    </source>
</evidence>
<comment type="caution">
    <text evidence="4">The sequence shown here is derived from an EMBL/GenBank/DDBJ whole genome shotgun (WGS) entry which is preliminary data.</text>
</comment>
<dbReference type="GO" id="GO:0006611">
    <property type="term" value="P:protein export from nucleus"/>
    <property type="evidence" value="ECO:0007669"/>
    <property type="project" value="InterPro"/>
</dbReference>
<dbReference type="InterPro" id="IPR045478">
    <property type="entry name" value="Exportin-5_C"/>
</dbReference>
<gene>
    <name evidence="4" type="primary">XPO5</name>
    <name evidence="4" type="ORF">O9K51_06681</name>
</gene>
<comment type="similarity">
    <text evidence="1">Belongs to the exportin family.</text>
</comment>
<evidence type="ECO:0000256" key="1">
    <source>
        <dbReference type="ARBA" id="ARBA00009466"/>
    </source>
</evidence>
<feature type="domain" description="Importin N-terminal" evidence="3">
    <location>
        <begin position="458"/>
        <end position="544"/>
    </location>
</feature>
<sequence length="1670" mass="185517">MASVPPIKSKASVALDLPPSCILFSPAHPDFFMVGTYNLRKDGTSAPHSDADEETEGSKKLQSRTGSLVVFRLHGDDLLKVQTSPQPSALLDLRFHPDLGGYQDILAVVSSTGTLAIFKFDPMQDATSPLSHLATSSCADLDDGTLFLQCAWHPILTHAIAVTTSTGLARLLYLDSEWKIRGHADLDVPNTLEAWSIAFSPPLSPDSHAVSAYCGGDDSMLRYTSHSVGDGDSADGIEALFSPVMIKGQHGAGVTAILPLPLFADDGGRIVITGSYDDILRVFSIHDLNASHGAKRIRLLAEENLGGGVWRLNLVDMKSPRAIRVLASCMHAGARVVEVSSEEGSSWGCRILARFEEHKSMNYASDFVALPGVNAGLRCVSTSFYDKLLWSVDQAFRSGNVVGYELSRLERAASNAGTMSANGGDPSNGSAADTLAKIHGALEVVHSPFSTNDARRQAQSFLEEVKDLSEAPLQGYRLASDKSQSPVVRHYALSLLEHAIRYRWSTYSEEQATALRNWVLELSQAITREDPTYLRNKIAQLWVEVAKRCWGASWMDMDAMLVHLWQVPDSAVHKELVMFILETLSDEVFAGDDPVVAMREGILSKACVEVFTPTAVLLEAFPNRQPGPDVRHGHEGWLTRITEFMSYCINSGSKDNDEVNHCTLRALSVILSLMPWAIPKAIAAAQCVKVMTAGLASPHVEIQKAALDALHALYARTNFTDEEFQRLVAPMYTHSSVALCKGLFEWAAVDAEDIDDDKYQILKKLSEMLSSVGEYFERKFTKLPSDVAHSDFLSLLVLVVQSQSLMVSIPILVTWTKILSHRALGHSDLVTPLIGPLLEVCSSRLVRYENLPEDSTDPTYLFLMEDTDTMPERHTFLGNYRRYSCQIVELIVQLRLEDAISHILSSTEYFLQHLYDGQPVFNKQTYFKHSMPALRVDSQFTLAEAALKGYVKWKRYHAKDEAQKTAEVDGILASWCDKLLQLSFDDPLIRKRKLQLLVYFSTTALNKNTDVMLKVLEHILVTWPNLEPEFRAFNDAVKDLQGESMIELQRLAAEMPDHLLNVYDQIEGRVNEMMSSGALDEKRSLAYKSFLFLIIHRASGIDTQTKIQKLSEFVDPVKAQWRSENIRASLSSYSSFCEFLGLDKAQKYLVSRKAHEIKDWGAAELDAEGLALQSELEERLKALPLRPTKSFLAFSVERLDKASPAFQASFAHATHNPDNWVLLPHEMRHAVHKILSDRFWQAGISDGSKDDFYARVIDKKNTVEGLASTIRGSVRFVRETAYAIIYCMSRLDLQFYGFDGLSEPLSSALFTDSIWLSTHQQTNLLNLVRYLVDDCPVDYREQFLPPLISACFRQMDAKINGEWEKMERQQSTAVDGEAGLKEEMKTESILRQVTYTAVMMIADFLDPTKSNPATLASRAQNDGASDESKAQFPLLRRFCLSRQEIVEPLLVFCTHAVRMRDTRCCGMTLRLFISLVPEFHATQGHSHHQGGQDARSAGQTASSSLIPAELASVIREYIASDVLKACVTSFHEPYFVEVQKELASLIATIVVYYGPSTATPRNVLLSLPHVNPAELDRLSEYMARPGSHTRQQRAIVMELLKDLKGVSVSEMGKLAKSVGFGGPSRGKRHNRSKMAQGFMNEAPSSDAGATQGGRRVTPDALDGVSNLFEG</sequence>
<dbReference type="Pfam" id="PF03810">
    <property type="entry name" value="IBN_N"/>
    <property type="match status" value="1"/>
</dbReference>
<accession>A0AB34FND4</accession>
<organism evidence="4 5">
    <name type="scientific">Purpureocillium lavendulum</name>
    <dbReference type="NCBI Taxonomy" id="1247861"/>
    <lineage>
        <taxon>Eukaryota</taxon>
        <taxon>Fungi</taxon>
        <taxon>Dikarya</taxon>
        <taxon>Ascomycota</taxon>
        <taxon>Pezizomycotina</taxon>
        <taxon>Sordariomycetes</taxon>
        <taxon>Hypocreomycetidae</taxon>
        <taxon>Hypocreales</taxon>
        <taxon>Ophiocordycipitaceae</taxon>
        <taxon>Purpureocillium</taxon>
    </lineage>
</organism>
<proteinExistence type="inferred from homology"/>
<name>A0AB34FND4_9HYPO</name>
<protein>
    <submittedName>
        <fullName evidence="4">Protein MSN5</fullName>
    </submittedName>
</protein>
<dbReference type="GO" id="GO:0042565">
    <property type="term" value="C:RNA nuclear export complex"/>
    <property type="evidence" value="ECO:0007669"/>
    <property type="project" value="TreeGrafter"/>
</dbReference>
<dbReference type="SMART" id="SM00913">
    <property type="entry name" value="IBN_N"/>
    <property type="match status" value="1"/>
</dbReference>
<reference evidence="4" key="1">
    <citation type="submission" date="2023-01" db="EMBL/GenBank/DDBJ databases">
        <title>The growth and conidiation of Purpureocillium lavendulum are regulated by nitrogen source and histone H3K14 acetylation.</title>
        <authorList>
            <person name="Tang P."/>
            <person name="Han J."/>
            <person name="Zhang C."/>
            <person name="Tang P."/>
            <person name="Qi F."/>
            <person name="Zhang K."/>
            <person name="Liang L."/>
        </authorList>
    </citation>
    <scope>NUCLEOTIDE SEQUENCE</scope>
    <source>
        <strain evidence="4">YMF1.00683</strain>
    </source>
</reference>
<dbReference type="GO" id="GO:0031267">
    <property type="term" value="F:small GTPase binding"/>
    <property type="evidence" value="ECO:0007669"/>
    <property type="project" value="InterPro"/>
</dbReference>
<dbReference type="InterPro" id="IPR011989">
    <property type="entry name" value="ARM-like"/>
</dbReference>
<dbReference type="GO" id="GO:0005634">
    <property type="term" value="C:nucleus"/>
    <property type="evidence" value="ECO:0007669"/>
    <property type="project" value="TreeGrafter"/>
</dbReference>
<dbReference type="InterPro" id="IPR015943">
    <property type="entry name" value="WD40/YVTN_repeat-like_dom_sf"/>
</dbReference>
<dbReference type="GO" id="GO:0003723">
    <property type="term" value="F:RNA binding"/>
    <property type="evidence" value="ECO:0007669"/>
    <property type="project" value="TreeGrafter"/>
</dbReference>